<feature type="transmembrane region" description="Helical" evidence="1">
    <location>
        <begin position="79"/>
        <end position="107"/>
    </location>
</feature>
<name>A0A9C7UTZ3_9RHOD</name>
<gene>
    <name evidence="2" type="ORF">GpartN1_g7685.t1</name>
</gene>
<organism evidence="2 3">
    <name type="scientific">Galdieria partita</name>
    <dbReference type="NCBI Taxonomy" id="83374"/>
    <lineage>
        <taxon>Eukaryota</taxon>
        <taxon>Rhodophyta</taxon>
        <taxon>Bangiophyceae</taxon>
        <taxon>Galdieriales</taxon>
        <taxon>Galdieriaceae</taxon>
        <taxon>Galdieria</taxon>
    </lineage>
</organism>
<evidence type="ECO:0000256" key="1">
    <source>
        <dbReference type="SAM" id="Phobius"/>
    </source>
</evidence>
<dbReference type="OrthoDB" id="2020192at2759"/>
<evidence type="ECO:0000313" key="3">
    <source>
        <dbReference type="Proteomes" id="UP001061958"/>
    </source>
</evidence>
<dbReference type="PANTHER" id="PTHR34370">
    <property type="entry name" value="OS04G0600100 PROTEIN"/>
    <property type="match status" value="1"/>
</dbReference>
<sequence length="167" mass="19116">MAFVCSGFSKESSRLLYSVERKVFKRCTTPRLKSCLPKHSKREPSSAERSQRGWLKKFLSLLGYHDAVSMNPQQVVKTYGVAAILSYGIFDAITYSISFIIALIGFIRTTGKPLTWKTFPVVFGLMWGINNFSRPFRVAGALLLAPLMDKYVVQPLRKRWKREKKTE</sequence>
<keyword evidence="1" id="KW-1133">Transmembrane helix</keyword>
<reference evidence="2" key="2">
    <citation type="submission" date="2022-01" db="EMBL/GenBank/DDBJ databases">
        <authorList>
            <person name="Hirooka S."/>
            <person name="Miyagishima S.Y."/>
        </authorList>
    </citation>
    <scope>NUCLEOTIDE SEQUENCE</scope>
    <source>
        <strain evidence="2">NBRC 102759</strain>
    </source>
</reference>
<dbReference type="EMBL" id="BQMJ01000077">
    <property type="protein sequence ID" value="GJQ15894.1"/>
    <property type="molecule type" value="Genomic_DNA"/>
</dbReference>
<keyword evidence="3" id="KW-1185">Reference proteome</keyword>
<reference evidence="2" key="1">
    <citation type="journal article" date="2022" name="Proc. Natl. Acad. Sci. U.S.A.">
        <title>Life cycle and functional genomics of the unicellular red alga Galdieria for elucidating algal and plant evolution and industrial use.</title>
        <authorList>
            <person name="Hirooka S."/>
            <person name="Itabashi T."/>
            <person name="Ichinose T.M."/>
            <person name="Onuma R."/>
            <person name="Fujiwara T."/>
            <person name="Yamashita S."/>
            <person name="Jong L.W."/>
            <person name="Tomita R."/>
            <person name="Iwane A.H."/>
            <person name="Miyagishima S.Y."/>
        </authorList>
    </citation>
    <scope>NUCLEOTIDE SEQUENCE</scope>
    <source>
        <strain evidence="2">NBRC 102759</strain>
    </source>
</reference>
<comment type="caution">
    <text evidence="2">The sequence shown here is derived from an EMBL/GenBank/DDBJ whole genome shotgun (WGS) entry which is preliminary data.</text>
</comment>
<keyword evidence="1" id="KW-0812">Transmembrane</keyword>
<dbReference type="AlphaFoldDB" id="A0A9C7UTZ3"/>
<evidence type="ECO:0000313" key="2">
    <source>
        <dbReference type="EMBL" id="GJQ15894.1"/>
    </source>
</evidence>
<protein>
    <submittedName>
        <fullName evidence="2">Uncharacterized protein</fullName>
    </submittedName>
</protein>
<dbReference type="Proteomes" id="UP001061958">
    <property type="component" value="Unassembled WGS sequence"/>
</dbReference>
<proteinExistence type="predicted"/>
<accession>A0A9C7UTZ3</accession>
<keyword evidence="1" id="KW-0472">Membrane</keyword>
<dbReference type="PANTHER" id="PTHR34370:SF1">
    <property type="entry name" value="OS04G0600100 PROTEIN"/>
    <property type="match status" value="1"/>
</dbReference>